<dbReference type="Ensembl" id="ENSSOCT00000013235.1">
    <property type="protein sequence ID" value="ENSSOCP00000012883.1"/>
    <property type="gene ID" value="ENSSOCG00000009643.1"/>
</dbReference>
<evidence type="ECO:0000256" key="5">
    <source>
        <dbReference type="ARBA" id="ARBA00022989"/>
    </source>
</evidence>
<feature type="region of interest" description="Disordered" evidence="8">
    <location>
        <begin position="1"/>
        <end position="54"/>
    </location>
</feature>
<comment type="subcellular location">
    <subcellularLocation>
        <location evidence="1">Mitochondrion outer membrane</location>
        <topology evidence="1">Multi-pass membrane protein</topology>
    </subcellularLocation>
</comment>
<feature type="compositionally biased region" description="Low complexity" evidence="8">
    <location>
        <begin position="14"/>
        <end position="38"/>
    </location>
</feature>
<dbReference type="Proteomes" id="UP000694551">
    <property type="component" value="Unplaced"/>
</dbReference>
<reference evidence="9" key="2">
    <citation type="submission" date="2025-09" db="UniProtKB">
        <authorList>
            <consortium name="Ensembl"/>
        </authorList>
    </citation>
    <scope>IDENTIFICATION</scope>
</reference>
<keyword evidence="10" id="KW-1185">Reference proteome</keyword>
<evidence type="ECO:0000256" key="2">
    <source>
        <dbReference type="ARBA" id="ARBA00022692"/>
    </source>
</evidence>
<dbReference type="GO" id="GO:0005741">
    <property type="term" value="C:mitochondrial outer membrane"/>
    <property type="evidence" value="ECO:0007669"/>
    <property type="project" value="UniProtKB-SubCell"/>
</dbReference>
<proteinExistence type="predicted"/>
<keyword evidence="5" id="KW-1133">Transmembrane helix</keyword>
<evidence type="ECO:0000256" key="8">
    <source>
        <dbReference type="SAM" id="MobiDB-lite"/>
    </source>
</evidence>
<protein>
    <submittedName>
        <fullName evidence="9">Mitochondrial carrier 1</fullName>
    </submittedName>
</protein>
<keyword evidence="3" id="KW-0677">Repeat</keyword>
<dbReference type="GO" id="GO:0043065">
    <property type="term" value="P:positive regulation of apoptotic process"/>
    <property type="evidence" value="ECO:0007669"/>
    <property type="project" value="TreeGrafter"/>
</dbReference>
<keyword evidence="4" id="KW-1000">Mitochondrion outer membrane</keyword>
<keyword evidence="7" id="KW-0472">Membrane</keyword>
<dbReference type="SUPFAM" id="SSF103506">
    <property type="entry name" value="Mitochondrial carrier"/>
    <property type="match status" value="1"/>
</dbReference>
<dbReference type="PANTHER" id="PTHR10780">
    <property type="entry name" value="MITOCHONDRIAL CARRIER HOMOLOG"/>
    <property type="match status" value="1"/>
</dbReference>
<dbReference type="InterPro" id="IPR023395">
    <property type="entry name" value="MCP_dom_sf"/>
</dbReference>
<dbReference type="PANTHER" id="PTHR10780:SF3">
    <property type="entry name" value="MITOCHONDRIAL CARRIER HOMOLOG 1"/>
    <property type="match status" value="1"/>
</dbReference>
<sequence>MAAAAPLLPPAGRAPPGGAAGWAAAAAPGEATAAAPEGARGGGDAERGGPPVPYGPHMLGKGLPVSWHPHVSGSDRGNVALGQPLNRGCMSRRFRERRDRGRDLLTGFFSQVGHEPLPPTVGRNVLGRKVLYLPGFFTYARHIVEVDGKRGLFRGLTPRLISSTLSTITRGSVKKAFPLEDMEHVSNKDDVKTSLRKVVKEVRSGYYTASPAHLELFSFLGSGVFSAIGRIFKEEGILGFFVGLVPHILGDVIFLWCCNLLAHFINTYAVDDNVSGTGNSFFGMVSIREAAIFLCFQIAVSMLTYPFLLVGDLMAVNNCGLRAGLPPYAPTFTSWIHCWRYLSAQGQLFRGSSLLFRRAPAACFPID</sequence>
<keyword evidence="6" id="KW-0496">Mitochondrion</keyword>
<dbReference type="AlphaFoldDB" id="A0A8D0FB98"/>
<dbReference type="Gene3D" id="1.50.40.10">
    <property type="entry name" value="Mitochondrial carrier domain"/>
    <property type="match status" value="1"/>
</dbReference>
<organism evidence="9 10">
    <name type="scientific">Strix occidentalis caurina</name>
    <name type="common">northern spotted owl</name>
    <dbReference type="NCBI Taxonomy" id="311401"/>
    <lineage>
        <taxon>Eukaryota</taxon>
        <taxon>Metazoa</taxon>
        <taxon>Chordata</taxon>
        <taxon>Craniata</taxon>
        <taxon>Vertebrata</taxon>
        <taxon>Euteleostomi</taxon>
        <taxon>Archelosauria</taxon>
        <taxon>Archosauria</taxon>
        <taxon>Dinosauria</taxon>
        <taxon>Saurischia</taxon>
        <taxon>Theropoda</taxon>
        <taxon>Coelurosauria</taxon>
        <taxon>Aves</taxon>
        <taxon>Neognathae</taxon>
        <taxon>Neoaves</taxon>
        <taxon>Telluraves</taxon>
        <taxon>Strigiformes</taxon>
        <taxon>Strigidae</taxon>
        <taxon>Strix</taxon>
    </lineage>
</organism>
<evidence type="ECO:0000256" key="1">
    <source>
        <dbReference type="ARBA" id="ARBA00004374"/>
    </source>
</evidence>
<accession>A0A8D0FB98</accession>
<name>A0A8D0FB98_STROC</name>
<evidence type="ECO:0000256" key="4">
    <source>
        <dbReference type="ARBA" id="ARBA00022787"/>
    </source>
</evidence>
<evidence type="ECO:0000313" key="9">
    <source>
        <dbReference type="Ensembl" id="ENSSOCP00000012883.1"/>
    </source>
</evidence>
<keyword evidence="2" id="KW-0812">Transmembrane</keyword>
<reference evidence="9" key="1">
    <citation type="submission" date="2025-08" db="UniProtKB">
        <authorList>
            <consortium name="Ensembl"/>
        </authorList>
    </citation>
    <scope>IDENTIFICATION</scope>
</reference>
<evidence type="ECO:0000256" key="7">
    <source>
        <dbReference type="ARBA" id="ARBA00023136"/>
    </source>
</evidence>
<evidence type="ECO:0000256" key="3">
    <source>
        <dbReference type="ARBA" id="ARBA00022737"/>
    </source>
</evidence>
<evidence type="ECO:0000256" key="6">
    <source>
        <dbReference type="ARBA" id="ARBA00023128"/>
    </source>
</evidence>
<evidence type="ECO:0000313" key="10">
    <source>
        <dbReference type="Proteomes" id="UP000694551"/>
    </source>
</evidence>